<sequence>MSPPAMMPRERRRLSALSPSHWHNSLSAAAPAPGHSPDISSSPNSMNRLRTRSPYTWLCSECHNILQTSW</sequence>
<dbReference type="Proteomes" id="UP000228934">
    <property type="component" value="Unassembled WGS sequence"/>
</dbReference>
<organism evidence="2 3">
    <name type="scientific">Aquarana catesbeiana</name>
    <name type="common">American bullfrog</name>
    <name type="synonym">Rana catesbeiana</name>
    <dbReference type="NCBI Taxonomy" id="8400"/>
    <lineage>
        <taxon>Eukaryota</taxon>
        <taxon>Metazoa</taxon>
        <taxon>Chordata</taxon>
        <taxon>Craniata</taxon>
        <taxon>Vertebrata</taxon>
        <taxon>Euteleostomi</taxon>
        <taxon>Amphibia</taxon>
        <taxon>Batrachia</taxon>
        <taxon>Anura</taxon>
        <taxon>Neobatrachia</taxon>
        <taxon>Ranoidea</taxon>
        <taxon>Ranidae</taxon>
        <taxon>Aquarana</taxon>
    </lineage>
</organism>
<dbReference type="EMBL" id="KV946324">
    <property type="protein sequence ID" value="PIO26424.1"/>
    <property type="molecule type" value="Genomic_DNA"/>
</dbReference>
<accession>A0A2G9REZ5</accession>
<feature type="region of interest" description="Disordered" evidence="1">
    <location>
        <begin position="1"/>
        <end position="47"/>
    </location>
</feature>
<gene>
    <name evidence="2" type="ORF">AB205_0130270</name>
</gene>
<evidence type="ECO:0000313" key="2">
    <source>
        <dbReference type="EMBL" id="PIO26424.1"/>
    </source>
</evidence>
<protein>
    <submittedName>
        <fullName evidence="2">Uncharacterized protein</fullName>
    </submittedName>
</protein>
<evidence type="ECO:0000313" key="3">
    <source>
        <dbReference type="Proteomes" id="UP000228934"/>
    </source>
</evidence>
<name>A0A2G9REZ5_AQUCT</name>
<feature type="compositionally biased region" description="Polar residues" evidence="1">
    <location>
        <begin position="38"/>
        <end position="47"/>
    </location>
</feature>
<reference evidence="3" key="1">
    <citation type="journal article" date="2017" name="Nat. Commun.">
        <title>The North American bullfrog draft genome provides insight into hormonal regulation of long noncoding RNA.</title>
        <authorList>
            <person name="Hammond S.A."/>
            <person name="Warren R.L."/>
            <person name="Vandervalk B.P."/>
            <person name="Kucuk E."/>
            <person name="Khan H."/>
            <person name="Gibb E.A."/>
            <person name="Pandoh P."/>
            <person name="Kirk H."/>
            <person name="Zhao Y."/>
            <person name="Jones M."/>
            <person name="Mungall A.J."/>
            <person name="Coope R."/>
            <person name="Pleasance S."/>
            <person name="Moore R.A."/>
            <person name="Holt R.A."/>
            <person name="Round J.M."/>
            <person name="Ohora S."/>
            <person name="Walle B.V."/>
            <person name="Veldhoen N."/>
            <person name="Helbing C.C."/>
            <person name="Birol I."/>
        </authorList>
    </citation>
    <scope>NUCLEOTIDE SEQUENCE [LARGE SCALE GENOMIC DNA]</scope>
</reference>
<feature type="compositionally biased region" description="Polar residues" evidence="1">
    <location>
        <begin position="17"/>
        <end position="27"/>
    </location>
</feature>
<keyword evidence="3" id="KW-1185">Reference proteome</keyword>
<proteinExistence type="predicted"/>
<dbReference type="AlphaFoldDB" id="A0A2G9REZ5"/>
<evidence type="ECO:0000256" key="1">
    <source>
        <dbReference type="SAM" id="MobiDB-lite"/>
    </source>
</evidence>